<dbReference type="InterPro" id="IPR003313">
    <property type="entry name" value="AraC-bd"/>
</dbReference>
<keyword evidence="6" id="KW-1185">Reference proteome</keyword>
<accession>A0ABW0VVV6</accession>
<feature type="domain" description="HTH araC/xylS-type" evidence="4">
    <location>
        <begin position="188"/>
        <end position="286"/>
    </location>
</feature>
<evidence type="ECO:0000313" key="6">
    <source>
        <dbReference type="Proteomes" id="UP001596047"/>
    </source>
</evidence>
<dbReference type="PROSITE" id="PS00041">
    <property type="entry name" value="HTH_ARAC_FAMILY_1"/>
    <property type="match status" value="1"/>
</dbReference>
<dbReference type="Proteomes" id="UP001596047">
    <property type="component" value="Unassembled WGS sequence"/>
</dbReference>
<keyword evidence="2" id="KW-0238">DNA-binding</keyword>
<keyword evidence="1" id="KW-0805">Transcription regulation</keyword>
<protein>
    <submittedName>
        <fullName evidence="5">Helix-turn-helix domain-containing protein</fullName>
    </submittedName>
</protein>
<dbReference type="RefSeq" id="WP_379187874.1">
    <property type="nucleotide sequence ID" value="NZ_JBHSOW010000032.1"/>
</dbReference>
<comment type="caution">
    <text evidence="5">The sequence shown here is derived from an EMBL/GenBank/DDBJ whole genome shotgun (WGS) entry which is preliminary data.</text>
</comment>
<gene>
    <name evidence="5" type="ORF">ACFPYJ_09530</name>
</gene>
<dbReference type="PROSITE" id="PS01124">
    <property type="entry name" value="HTH_ARAC_FAMILY_2"/>
    <property type="match status" value="1"/>
</dbReference>
<dbReference type="InterPro" id="IPR009057">
    <property type="entry name" value="Homeodomain-like_sf"/>
</dbReference>
<dbReference type="InterPro" id="IPR014710">
    <property type="entry name" value="RmlC-like_jellyroll"/>
</dbReference>
<reference evidence="6" key="1">
    <citation type="journal article" date="2019" name="Int. J. Syst. Evol. Microbiol.">
        <title>The Global Catalogue of Microorganisms (GCM) 10K type strain sequencing project: providing services to taxonomists for standard genome sequencing and annotation.</title>
        <authorList>
            <consortium name="The Broad Institute Genomics Platform"/>
            <consortium name="The Broad Institute Genome Sequencing Center for Infectious Disease"/>
            <person name="Wu L."/>
            <person name="Ma J."/>
        </authorList>
    </citation>
    <scope>NUCLEOTIDE SEQUENCE [LARGE SCALE GENOMIC DNA]</scope>
    <source>
        <strain evidence="6">CGMCC 1.3240</strain>
    </source>
</reference>
<dbReference type="InterPro" id="IPR018060">
    <property type="entry name" value="HTH_AraC"/>
</dbReference>
<dbReference type="PANTHER" id="PTHR43280">
    <property type="entry name" value="ARAC-FAMILY TRANSCRIPTIONAL REGULATOR"/>
    <property type="match status" value="1"/>
</dbReference>
<evidence type="ECO:0000259" key="4">
    <source>
        <dbReference type="PROSITE" id="PS01124"/>
    </source>
</evidence>
<dbReference type="InterPro" id="IPR018062">
    <property type="entry name" value="HTH_AraC-typ_CS"/>
</dbReference>
<dbReference type="SUPFAM" id="SSF51182">
    <property type="entry name" value="RmlC-like cupins"/>
    <property type="match status" value="1"/>
</dbReference>
<dbReference type="InterPro" id="IPR020449">
    <property type="entry name" value="Tscrpt_reg_AraC-type_HTH"/>
</dbReference>
<dbReference type="SMART" id="SM00342">
    <property type="entry name" value="HTH_ARAC"/>
    <property type="match status" value="1"/>
</dbReference>
<evidence type="ECO:0000256" key="2">
    <source>
        <dbReference type="ARBA" id="ARBA00023125"/>
    </source>
</evidence>
<dbReference type="Pfam" id="PF12833">
    <property type="entry name" value="HTH_18"/>
    <property type="match status" value="1"/>
</dbReference>
<evidence type="ECO:0000256" key="1">
    <source>
        <dbReference type="ARBA" id="ARBA00023015"/>
    </source>
</evidence>
<name>A0ABW0VVV6_9BACL</name>
<dbReference type="SUPFAM" id="SSF46689">
    <property type="entry name" value="Homeodomain-like"/>
    <property type="match status" value="2"/>
</dbReference>
<dbReference type="Gene3D" id="1.10.10.60">
    <property type="entry name" value="Homeodomain-like"/>
    <property type="match status" value="2"/>
</dbReference>
<proteinExistence type="predicted"/>
<sequence>MAAKQSLFNPHWLNGEYRPDIIAYYYKQWNDFQMGFHTHETNEIMYVISGVCRVDTEDQSIAMRKGDLILLNSGVTHRLIVAEGPCRMLNVEFIFTACGSILPSMKQLAESNGVLKELLQREYSYIVMRDPSDVYHTLKSLVMELDNGGTNNVSMTHLLVSQLIVRVARLAAEEAKDSAVRQIDSYVRRAMEYMHQHYDCDIQAKDIAAAVNLHPVYLQRIFKSNMNLTLTEYLAEIRVEKAKMLLARTDVPIIEIADYVGLNSRQYFSALFKKHTGYSPAAYRKSVETFTGFN</sequence>
<dbReference type="PRINTS" id="PR00032">
    <property type="entry name" value="HTHARAC"/>
</dbReference>
<dbReference type="EMBL" id="JBHSOW010000032">
    <property type="protein sequence ID" value="MFC5649368.1"/>
    <property type="molecule type" value="Genomic_DNA"/>
</dbReference>
<keyword evidence="3" id="KW-0804">Transcription</keyword>
<evidence type="ECO:0000313" key="5">
    <source>
        <dbReference type="EMBL" id="MFC5649368.1"/>
    </source>
</evidence>
<dbReference type="PANTHER" id="PTHR43280:SF28">
    <property type="entry name" value="HTH-TYPE TRANSCRIPTIONAL ACTIVATOR RHAS"/>
    <property type="match status" value="1"/>
</dbReference>
<dbReference type="Gene3D" id="2.60.120.10">
    <property type="entry name" value="Jelly Rolls"/>
    <property type="match status" value="1"/>
</dbReference>
<dbReference type="InterPro" id="IPR011051">
    <property type="entry name" value="RmlC_Cupin_sf"/>
</dbReference>
<evidence type="ECO:0000256" key="3">
    <source>
        <dbReference type="ARBA" id="ARBA00023163"/>
    </source>
</evidence>
<dbReference type="Pfam" id="PF02311">
    <property type="entry name" value="AraC_binding"/>
    <property type="match status" value="1"/>
</dbReference>
<organism evidence="5 6">
    <name type="scientific">Paenibacillus solisilvae</name>
    <dbReference type="NCBI Taxonomy" id="2486751"/>
    <lineage>
        <taxon>Bacteria</taxon>
        <taxon>Bacillati</taxon>
        <taxon>Bacillota</taxon>
        <taxon>Bacilli</taxon>
        <taxon>Bacillales</taxon>
        <taxon>Paenibacillaceae</taxon>
        <taxon>Paenibacillus</taxon>
    </lineage>
</organism>